<evidence type="ECO:0000313" key="2">
    <source>
        <dbReference type="EMBL" id="CAH3153732.1"/>
    </source>
</evidence>
<evidence type="ECO:0000313" key="3">
    <source>
        <dbReference type="Proteomes" id="UP001159428"/>
    </source>
</evidence>
<dbReference type="Gene3D" id="2.10.60.10">
    <property type="entry name" value="CD59"/>
    <property type="match status" value="1"/>
</dbReference>
<accession>A0AAU9XP43</accession>
<reference evidence="2 3" key="1">
    <citation type="submission" date="2022-05" db="EMBL/GenBank/DDBJ databases">
        <authorList>
            <consortium name="Genoscope - CEA"/>
            <person name="William W."/>
        </authorList>
    </citation>
    <scope>NUCLEOTIDE SEQUENCE [LARGE SCALE GENOMIC DNA]</scope>
</reference>
<dbReference type="PROSITE" id="PS00983">
    <property type="entry name" value="LY6_UPAR"/>
    <property type="match status" value="1"/>
</dbReference>
<dbReference type="AlphaFoldDB" id="A0AAU9XP43"/>
<organism evidence="2 3">
    <name type="scientific">Pocillopora meandrina</name>
    <dbReference type="NCBI Taxonomy" id="46732"/>
    <lineage>
        <taxon>Eukaryota</taxon>
        <taxon>Metazoa</taxon>
        <taxon>Cnidaria</taxon>
        <taxon>Anthozoa</taxon>
        <taxon>Hexacorallia</taxon>
        <taxon>Scleractinia</taxon>
        <taxon>Astrocoeniina</taxon>
        <taxon>Pocilloporidae</taxon>
        <taxon>Pocillopora</taxon>
    </lineage>
</organism>
<protein>
    <submittedName>
        <fullName evidence="2">Uncharacterized protein</fullName>
    </submittedName>
</protein>
<proteinExistence type="predicted"/>
<dbReference type="EMBL" id="CALNXJ010000054">
    <property type="protein sequence ID" value="CAH3153732.1"/>
    <property type="molecule type" value="Genomic_DNA"/>
</dbReference>
<dbReference type="SUPFAM" id="SSF57302">
    <property type="entry name" value="Snake toxin-like"/>
    <property type="match status" value="1"/>
</dbReference>
<keyword evidence="3" id="KW-1185">Reference proteome</keyword>
<evidence type="ECO:0000256" key="1">
    <source>
        <dbReference type="ARBA" id="ARBA00022729"/>
    </source>
</evidence>
<sequence length="259" mass="28410">MESNPWLMNRFVPKTGTDFHSFLYTALSTRCFSCQGLIGSTCKSVTTEVECPQAYDSCFTVTRIMDYPEIGRYVEVIKNCSIRQDCWFNGNASCDNSSGFVNSCSIDCCVGDLCNNITVQITLNSVAHVVTHTSADFAKRTNLEREVTNTGATTKATQTPMFTSGIPVMTRKATHASRVTSGIPIATAVSSTQRQSTLNDKAFTPWSSQRSPVSVSRSNITTNDSSHEVIAVPNHSKGLWSQLLTQVIMVAPGIIYERF</sequence>
<comment type="caution">
    <text evidence="2">The sequence shown here is derived from an EMBL/GenBank/DDBJ whole genome shotgun (WGS) entry which is preliminary data.</text>
</comment>
<gene>
    <name evidence="2" type="ORF">PMEA_00027244</name>
</gene>
<dbReference type="Proteomes" id="UP001159428">
    <property type="component" value="Unassembled WGS sequence"/>
</dbReference>
<name>A0AAU9XP43_9CNID</name>
<dbReference type="InterPro" id="IPR018363">
    <property type="entry name" value="CD59_antigen_CS"/>
</dbReference>
<keyword evidence="1" id="KW-0732">Signal</keyword>
<dbReference type="InterPro" id="IPR045860">
    <property type="entry name" value="Snake_toxin-like_sf"/>
</dbReference>